<protein>
    <recommendedName>
        <fullName evidence="9">Integral membrane bound transporter domain-containing protein</fullName>
    </recommendedName>
</protein>
<evidence type="ECO:0000256" key="6">
    <source>
        <dbReference type="ARBA" id="ARBA00043993"/>
    </source>
</evidence>
<evidence type="ECO:0000256" key="1">
    <source>
        <dbReference type="ARBA" id="ARBA00004651"/>
    </source>
</evidence>
<evidence type="ECO:0000256" key="2">
    <source>
        <dbReference type="ARBA" id="ARBA00022475"/>
    </source>
</evidence>
<feature type="transmembrane region" description="Helical" evidence="8">
    <location>
        <begin position="6"/>
        <end position="27"/>
    </location>
</feature>
<name>A0A5N0T4G6_9MICO</name>
<feature type="domain" description="Integral membrane bound transporter" evidence="9">
    <location>
        <begin position="821"/>
        <end position="946"/>
    </location>
</feature>
<evidence type="ECO:0000256" key="4">
    <source>
        <dbReference type="ARBA" id="ARBA00022989"/>
    </source>
</evidence>
<feature type="transmembrane region" description="Helical" evidence="8">
    <location>
        <begin position="461"/>
        <end position="480"/>
    </location>
</feature>
<keyword evidence="4 8" id="KW-1133">Transmembrane helix</keyword>
<feature type="transmembrane region" description="Helical" evidence="8">
    <location>
        <begin position="933"/>
        <end position="951"/>
    </location>
</feature>
<reference evidence="11" key="1">
    <citation type="submission" date="2019-09" db="EMBL/GenBank/DDBJ databases">
        <title>Mumia zhuanghuii sp. nov. isolated from the intestinal contents of plateau pika (Ochotona curzoniae) in the Qinghai-Tibet plateau of China.</title>
        <authorList>
            <person name="Tian Z."/>
        </authorList>
    </citation>
    <scope>NUCLEOTIDE SEQUENCE [LARGE SCALE GENOMIC DNA]</scope>
    <source>
        <strain evidence="11">L-033</strain>
    </source>
</reference>
<evidence type="ECO:0000256" key="7">
    <source>
        <dbReference type="SAM" id="MobiDB-lite"/>
    </source>
</evidence>
<evidence type="ECO:0000256" key="3">
    <source>
        <dbReference type="ARBA" id="ARBA00022692"/>
    </source>
</evidence>
<keyword evidence="3 8" id="KW-0812">Transmembrane</keyword>
<dbReference type="InterPro" id="IPR049453">
    <property type="entry name" value="Memb_transporter_dom"/>
</dbReference>
<evidence type="ECO:0000259" key="9">
    <source>
        <dbReference type="Pfam" id="PF13515"/>
    </source>
</evidence>
<dbReference type="GO" id="GO:0005886">
    <property type="term" value="C:plasma membrane"/>
    <property type="evidence" value="ECO:0007669"/>
    <property type="project" value="UniProtKB-SubCell"/>
</dbReference>
<feature type="region of interest" description="Disordered" evidence="7">
    <location>
        <begin position="1128"/>
        <end position="1151"/>
    </location>
</feature>
<keyword evidence="2" id="KW-1003">Cell membrane</keyword>
<feature type="transmembrane region" description="Helical" evidence="8">
    <location>
        <begin position="883"/>
        <end position="901"/>
    </location>
</feature>
<dbReference type="PANTHER" id="PTHR30509:SF9">
    <property type="entry name" value="MULTIDRUG RESISTANCE PROTEIN MDTO"/>
    <property type="match status" value="1"/>
</dbReference>
<feature type="transmembrane region" description="Helical" evidence="8">
    <location>
        <begin position="563"/>
        <end position="580"/>
    </location>
</feature>
<feature type="transmembrane region" description="Helical" evidence="8">
    <location>
        <begin position="64"/>
        <end position="86"/>
    </location>
</feature>
<feature type="region of interest" description="Disordered" evidence="7">
    <location>
        <begin position="707"/>
        <end position="747"/>
    </location>
</feature>
<feature type="transmembrane region" description="Helical" evidence="8">
    <location>
        <begin position="487"/>
        <end position="507"/>
    </location>
</feature>
<feature type="transmembrane region" description="Helical" evidence="8">
    <location>
        <begin position="536"/>
        <end position="557"/>
    </location>
</feature>
<dbReference type="Pfam" id="PF13515">
    <property type="entry name" value="FUSC_2"/>
    <property type="match status" value="1"/>
</dbReference>
<feature type="transmembrane region" description="Helical" evidence="8">
    <location>
        <begin position="812"/>
        <end position="836"/>
    </location>
</feature>
<keyword evidence="11" id="KW-1185">Reference proteome</keyword>
<dbReference type="AlphaFoldDB" id="A0A5N0T4G6"/>
<comment type="subcellular location">
    <subcellularLocation>
        <location evidence="1">Cell membrane</location>
        <topology evidence="1">Multi-pass membrane protein</topology>
    </subcellularLocation>
</comment>
<evidence type="ECO:0000256" key="8">
    <source>
        <dbReference type="SAM" id="Phobius"/>
    </source>
</evidence>
<feature type="region of interest" description="Disordered" evidence="7">
    <location>
        <begin position="781"/>
        <end position="806"/>
    </location>
</feature>
<accession>A0A5N0T4G6</accession>
<evidence type="ECO:0000313" key="11">
    <source>
        <dbReference type="Proteomes" id="UP000326838"/>
    </source>
</evidence>
<dbReference type="EMBL" id="VYUY01000022">
    <property type="protein sequence ID" value="KAA9129960.1"/>
    <property type="molecule type" value="Genomic_DNA"/>
</dbReference>
<dbReference type="Gene3D" id="1.10.287.70">
    <property type="match status" value="1"/>
</dbReference>
<dbReference type="RefSeq" id="WP_150895403.1">
    <property type="nucleotide sequence ID" value="NZ_VYUY01000022.1"/>
</dbReference>
<comment type="similarity">
    <text evidence="6">Belongs to the YccS/YhfK family.</text>
</comment>
<dbReference type="PANTHER" id="PTHR30509">
    <property type="entry name" value="P-HYDROXYBENZOIC ACID EFFLUX PUMP SUBUNIT-RELATED"/>
    <property type="match status" value="1"/>
</dbReference>
<feature type="transmembrane region" description="Helical" evidence="8">
    <location>
        <begin position="431"/>
        <end position="455"/>
    </location>
</feature>
<evidence type="ECO:0000256" key="5">
    <source>
        <dbReference type="ARBA" id="ARBA00023136"/>
    </source>
</evidence>
<dbReference type="Proteomes" id="UP000326838">
    <property type="component" value="Unassembled WGS sequence"/>
</dbReference>
<gene>
    <name evidence="10" type="ORF">F6B40_14810</name>
</gene>
<feature type="transmembrane region" description="Helical" evidence="8">
    <location>
        <begin position="142"/>
        <end position="163"/>
    </location>
</feature>
<comment type="caution">
    <text evidence="10">The sequence shown here is derived from an EMBL/GenBank/DDBJ whole genome shotgun (WGS) entry which is preliminary data.</text>
</comment>
<sequence length="1151" mass="123151">MDAVWIVLGALVLLLTLLDTFLAVLNYDEGGLFVDKIVRGQWLVLRAITRRVDRRWRPLVLRQVTGVLLLTTIFWWLLGIILGYALMYLGAMGHTDAFQISPGVERDFWGAFYLSVGQFATVGVDNISPGVAVLDLLTVSEAMVSIVLLSFIITFLGSVYGVIQSLRSFCGNFFTVGRGIGDPVETLAPFFPDGVSRGLDGQLGAIVDSMGSYADGLSQNRAAYYFQSGRDQFSLPFALAMTGGVIGALRWGLPEGSDPGKEPNLARLMELYEDLRLRMQRTFGLPEPTLRSPVSASEFAEAVAAFGSAGSRALSDPWVLRFLAIDRRMAELTHSAAATEPAEAYRRYTQWLPFEVRSRTFVTAVSQDLDYQPIYHEIVTSPDGIPLGPVDAATLPADVTPPPGAHRTRPQRNALVRWLRRRHLLIDPGQVRFIAAMRSLIAVVAAVLIVIPLAALAGRDVSAAAVFAGLVSLFATAAASTGGRKRAWWSNGLTVVPALIGAALGVLLPREPVLAIFELAAIAALATWVRRFGPAVGGLGQLAFLTYYIARLLGLGIADLPSVLLAATVGLACSWIVALVPGPSVRRQIDAGIDALYERVFLLVDTMVDLISSGRRDARLVRTLRTEEAALLQTATSVSGNLDGDEIRGMPASRARALRVRVFDLQLATQSLITMLPATFSIAVTVQQRARLAADLLEVQERIDSYRAATRTGPGPAVGSAAAHDARRDEPSTAPDPARSGPPAEWPQEARRILGSIGELRAAISRLHDVQVAEEVETHAMAETSHPPTAGRGPAPSADARRAAARTADKQAVQAAVSTGLALFLGGFVSTSHQYWAAMPAFQVLSGSDAETRSKGFQRIVATIGGSGVAFTLAVVAGHDPGVAIPLLILSAFVMSFIRSVSPAWTAFWMTLLLATVYDVLGTLNVETIEIRLAETAIGAVVAVVVSAIVLPTRTRTRVLKGMAGVVDTAAALSNDVFSRVLGAPTPTDQELSRAVRELDAKLGDVEKLSRPIQRNPGSLQASGIEAQLTCLWALLDYEGHAMRLLRRFAGDSSSAARWRDLSVATSENFEAVRAVLSGSLPQRVHVLPEVGEDPSATELERTMILQVLRLNQTLLALLDAVAPGTVASMTNGRDPARQSGRDAGGADARA</sequence>
<keyword evidence="5 8" id="KW-0472">Membrane</keyword>
<organism evidence="10 11">
    <name type="scientific">Microbacterium caowuchunii</name>
    <dbReference type="NCBI Taxonomy" id="2614638"/>
    <lineage>
        <taxon>Bacteria</taxon>
        <taxon>Bacillati</taxon>
        <taxon>Actinomycetota</taxon>
        <taxon>Actinomycetes</taxon>
        <taxon>Micrococcales</taxon>
        <taxon>Microbacteriaceae</taxon>
        <taxon>Microbacterium</taxon>
    </lineage>
</organism>
<proteinExistence type="inferred from homology"/>
<feature type="transmembrane region" description="Helical" evidence="8">
    <location>
        <begin position="513"/>
        <end position="529"/>
    </location>
</feature>
<feature type="transmembrane region" description="Helical" evidence="8">
    <location>
        <begin position="856"/>
        <end position="876"/>
    </location>
</feature>
<evidence type="ECO:0000313" key="10">
    <source>
        <dbReference type="EMBL" id="KAA9129960.1"/>
    </source>
</evidence>